<dbReference type="SUPFAM" id="SSF53335">
    <property type="entry name" value="S-adenosyl-L-methionine-dependent methyltransferases"/>
    <property type="match status" value="1"/>
</dbReference>
<name>A0A1M5LUV2_STRHI</name>
<dbReference type="GO" id="GO:0032259">
    <property type="term" value="P:methylation"/>
    <property type="evidence" value="ECO:0007669"/>
    <property type="project" value="UniProtKB-KW"/>
</dbReference>
<dbReference type="InterPro" id="IPR041698">
    <property type="entry name" value="Methyltransf_25"/>
</dbReference>
<evidence type="ECO:0000313" key="5">
    <source>
        <dbReference type="Proteomes" id="UP000184501"/>
    </source>
</evidence>
<proteinExistence type="predicted"/>
<organism evidence="4 5">
    <name type="scientific">Streptoalloteichus hindustanus</name>
    <dbReference type="NCBI Taxonomy" id="2017"/>
    <lineage>
        <taxon>Bacteria</taxon>
        <taxon>Bacillati</taxon>
        <taxon>Actinomycetota</taxon>
        <taxon>Actinomycetes</taxon>
        <taxon>Pseudonocardiales</taxon>
        <taxon>Pseudonocardiaceae</taxon>
        <taxon>Streptoalloteichus</taxon>
    </lineage>
</organism>
<dbReference type="AlphaFoldDB" id="A0A1M5LUV2"/>
<gene>
    <name evidence="4" type="ORF">SAMN05444320_11269</name>
</gene>
<dbReference type="GO" id="GO:0008168">
    <property type="term" value="F:methyltransferase activity"/>
    <property type="evidence" value="ECO:0007669"/>
    <property type="project" value="UniProtKB-KW"/>
</dbReference>
<evidence type="ECO:0000313" key="4">
    <source>
        <dbReference type="EMBL" id="SHG68837.1"/>
    </source>
</evidence>
<dbReference type="EMBL" id="FQVN01000012">
    <property type="protein sequence ID" value="SHG68837.1"/>
    <property type="molecule type" value="Genomic_DNA"/>
</dbReference>
<sequence>MTTATSPGSWLDPDRARAWVRRWDRQQERYIADREERFQTIVDVVEHVTRADGEPVVLDLGCGPGSLSARVRERLPHARLLGVDADPLLLAMARAAYPEVGRFVDVDLTDADWWQGLGVDRPLDAAVSTTALHWLPEDALARLYRDLAARLRPGGVFVNGDHLYDEQPLVGELATAVRQRRAERVGVLDNEDWAAWWSAVEEDERLADLLEERRRRGLVGGDGNRLSCARHVTLLREAGFRAAAPVWQVGDDFVLAAVR</sequence>
<dbReference type="InterPro" id="IPR029063">
    <property type="entry name" value="SAM-dependent_MTases_sf"/>
</dbReference>
<dbReference type="PANTHER" id="PTHR43861">
    <property type="entry name" value="TRANS-ACONITATE 2-METHYLTRANSFERASE-RELATED"/>
    <property type="match status" value="1"/>
</dbReference>
<keyword evidence="1 4" id="KW-0489">Methyltransferase</keyword>
<keyword evidence="5" id="KW-1185">Reference proteome</keyword>
<dbReference type="PANTHER" id="PTHR43861:SF1">
    <property type="entry name" value="TRANS-ACONITATE 2-METHYLTRANSFERASE"/>
    <property type="match status" value="1"/>
</dbReference>
<protein>
    <submittedName>
        <fullName evidence="4">Methyltransferase domain-containing protein</fullName>
    </submittedName>
</protein>
<dbReference type="STRING" id="2017.SAMN05444320_11269"/>
<dbReference type="Gene3D" id="3.40.50.150">
    <property type="entry name" value="Vaccinia Virus protein VP39"/>
    <property type="match status" value="1"/>
</dbReference>
<dbReference type="CDD" id="cd02440">
    <property type="entry name" value="AdoMet_MTases"/>
    <property type="match status" value="1"/>
</dbReference>
<evidence type="ECO:0000256" key="2">
    <source>
        <dbReference type="ARBA" id="ARBA00022679"/>
    </source>
</evidence>
<feature type="domain" description="Methyltransferase" evidence="3">
    <location>
        <begin position="57"/>
        <end position="155"/>
    </location>
</feature>
<reference evidence="4 5" key="1">
    <citation type="submission" date="2016-11" db="EMBL/GenBank/DDBJ databases">
        <authorList>
            <person name="Jaros S."/>
            <person name="Januszkiewicz K."/>
            <person name="Wedrychowicz H."/>
        </authorList>
    </citation>
    <scope>NUCLEOTIDE SEQUENCE [LARGE SCALE GENOMIC DNA]</scope>
    <source>
        <strain evidence="4 5">DSM 44523</strain>
    </source>
</reference>
<dbReference type="RefSeq" id="WP_234995960.1">
    <property type="nucleotide sequence ID" value="NZ_FQVN01000012.1"/>
</dbReference>
<accession>A0A1M5LUV2</accession>
<evidence type="ECO:0000256" key="1">
    <source>
        <dbReference type="ARBA" id="ARBA00022603"/>
    </source>
</evidence>
<dbReference type="Proteomes" id="UP000184501">
    <property type="component" value="Unassembled WGS sequence"/>
</dbReference>
<evidence type="ECO:0000259" key="3">
    <source>
        <dbReference type="Pfam" id="PF13649"/>
    </source>
</evidence>
<dbReference type="Pfam" id="PF13649">
    <property type="entry name" value="Methyltransf_25"/>
    <property type="match status" value="1"/>
</dbReference>
<keyword evidence="2 4" id="KW-0808">Transferase</keyword>